<evidence type="ECO:0000259" key="12">
    <source>
        <dbReference type="PROSITE" id="PS51686"/>
    </source>
</evidence>
<dbReference type="Pfam" id="PF25378">
    <property type="entry name" value="PUA_NSUN2"/>
    <property type="match status" value="1"/>
</dbReference>
<dbReference type="GO" id="GO:0005634">
    <property type="term" value="C:nucleus"/>
    <property type="evidence" value="ECO:0007669"/>
    <property type="project" value="UniProtKB-SubCell"/>
</dbReference>
<dbReference type="InterPro" id="IPR057286">
    <property type="entry name" value="PUA_NSUN2"/>
</dbReference>
<comment type="similarity">
    <text evidence="2 10">Belongs to the class I-like SAM-binding methyltransferase superfamily. RsmB/NOP family.</text>
</comment>
<evidence type="ECO:0000256" key="3">
    <source>
        <dbReference type="ARBA" id="ARBA00022555"/>
    </source>
</evidence>
<evidence type="ECO:0000313" key="13">
    <source>
        <dbReference type="EMBL" id="KAK6342463.1"/>
    </source>
</evidence>
<feature type="binding site" evidence="10">
    <location>
        <begin position="178"/>
        <end position="184"/>
    </location>
    <ligand>
        <name>S-adenosyl-L-methionine</name>
        <dbReference type="ChEBI" id="CHEBI:59789"/>
    </ligand>
</feature>
<evidence type="ECO:0000313" key="14">
    <source>
        <dbReference type="Proteomes" id="UP001313282"/>
    </source>
</evidence>
<comment type="subcellular location">
    <subcellularLocation>
        <location evidence="1">Nucleus</location>
    </subcellularLocation>
</comment>
<keyword evidence="3" id="KW-0820">tRNA-binding</keyword>
<keyword evidence="9" id="KW-0539">Nucleus</keyword>
<dbReference type="InterPro" id="IPR029063">
    <property type="entry name" value="SAM-dependent_MTases_sf"/>
</dbReference>
<dbReference type="PANTHER" id="PTHR22808:SF1">
    <property type="entry name" value="RNA CYTOSINE-C(5)-METHYLTRANSFERASE NSUN2-RELATED"/>
    <property type="match status" value="1"/>
</dbReference>
<evidence type="ECO:0000256" key="2">
    <source>
        <dbReference type="ARBA" id="ARBA00007494"/>
    </source>
</evidence>
<evidence type="ECO:0000256" key="1">
    <source>
        <dbReference type="ARBA" id="ARBA00004123"/>
    </source>
</evidence>
<feature type="active site" description="Nucleophile" evidence="10">
    <location>
        <position position="349"/>
    </location>
</feature>
<protein>
    <recommendedName>
        <fullName evidence="12">SAM-dependent MTase RsmB/NOP-type domain-containing protein</fullName>
    </recommendedName>
</protein>
<keyword evidence="5 10" id="KW-0808">Transferase</keyword>
<keyword evidence="7" id="KW-0819">tRNA processing</keyword>
<dbReference type="PANTHER" id="PTHR22808">
    <property type="entry name" value="NCL1 YEAST -RELATED NOL1/NOP2/FMU SUN DOMAIN-CONTAINING"/>
    <property type="match status" value="1"/>
</dbReference>
<evidence type="ECO:0000256" key="5">
    <source>
        <dbReference type="ARBA" id="ARBA00022679"/>
    </source>
</evidence>
<evidence type="ECO:0000256" key="11">
    <source>
        <dbReference type="SAM" id="MobiDB-lite"/>
    </source>
</evidence>
<dbReference type="SUPFAM" id="SSF53335">
    <property type="entry name" value="S-adenosyl-L-methionine-dependent methyltransferases"/>
    <property type="match status" value="1"/>
</dbReference>
<dbReference type="PRINTS" id="PR02011">
    <property type="entry name" value="RCMTNCL1"/>
</dbReference>
<feature type="binding site" evidence="10">
    <location>
        <position position="296"/>
    </location>
    <ligand>
        <name>S-adenosyl-L-methionine</name>
        <dbReference type="ChEBI" id="CHEBI:59789"/>
    </ligand>
</feature>
<dbReference type="InterPro" id="IPR018314">
    <property type="entry name" value="RsmB/NOL1/NOP2-like_CS"/>
</dbReference>
<keyword evidence="4 10" id="KW-0489">Methyltransferase</keyword>
<keyword evidence="6 10" id="KW-0949">S-adenosyl-L-methionine</keyword>
<evidence type="ECO:0000256" key="8">
    <source>
        <dbReference type="ARBA" id="ARBA00022884"/>
    </source>
</evidence>
<feature type="region of interest" description="Disordered" evidence="11">
    <location>
        <begin position="778"/>
        <end position="829"/>
    </location>
</feature>
<feature type="domain" description="SAM-dependent MTase RsmB/NOP-type" evidence="12">
    <location>
        <begin position="60"/>
        <end position="463"/>
    </location>
</feature>
<dbReference type="InterPro" id="IPR023267">
    <property type="entry name" value="RCMT"/>
</dbReference>
<dbReference type="PRINTS" id="PR02008">
    <property type="entry name" value="RCMTFAMILY"/>
</dbReference>
<comment type="caution">
    <text evidence="13">The sequence shown here is derived from an EMBL/GenBank/DDBJ whole genome shotgun (WGS) entry which is preliminary data.</text>
</comment>
<dbReference type="InterPro" id="IPR001678">
    <property type="entry name" value="MeTrfase_RsmB-F_NOP2_dom"/>
</dbReference>
<evidence type="ECO:0000256" key="6">
    <source>
        <dbReference type="ARBA" id="ARBA00022691"/>
    </source>
</evidence>
<evidence type="ECO:0000256" key="4">
    <source>
        <dbReference type="ARBA" id="ARBA00022603"/>
    </source>
</evidence>
<feature type="region of interest" description="Disordered" evidence="11">
    <location>
        <begin position="1"/>
        <end position="32"/>
    </location>
</feature>
<accession>A0AAN8RCP1</accession>
<dbReference type="InterPro" id="IPR023270">
    <property type="entry name" value="RCMT_NCL1"/>
</dbReference>
<name>A0AAN8RCP1_9PEZI</name>
<gene>
    <name evidence="13" type="ORF">TWF718_007866</name>
</gene>
<evidence type="ECO:0000256" key="10">
    <source>
        <dbReference type="PROSITE-ProRule" id="PRU01023"/>
    </source>
</evidence>
<feature type="compositionally biased region" description="Basic and acidic residues" evidence="11">
    <location>
        <begin position="778"/>
        <end position="802"/>
    </location>
</feature>
<dbReference type="GO" id="GO:0016428">
    <property type="term" value="F:tRNA (cytidine-5-)-methyltransferase activity"/>
    <property type="evidence" value="ECO:0007669"/>
    <property type="project" value="InterPro"/>
</dbReference>
<dbReference type="GO" id="GO:0000049">
    <property type="term" value="F:tRNA binding"/>
    <property type="evidence" value="ECO:0007669"/>
    <property type="project" value="UniProtKB-KW"/>
</dbReference>
<dbReference type="Gene3D" id="3.40.50.150">
    <property type="entry name" value="Vaccinia Virus protein VP39"/>
    <property type="match status" value="1"/>
</dbReference>
<feature type="region of interest" description="Disordered" evidence="11">
    <location>
        <begin position="475"/>
        <end position="581"/>
    </location>
</feature>
<dbReference type="AlphaFoldDB" id="A0AAN8RCP1"/>
<evidence type="ECO:0000256" key="7">
    <source>
        <dbReference type="ARBA" id="ARBA00022694"/>
    </source>
</evidence>
<dbReference type="PROSITE" id="PS01153">
    <property type="entry name" value="NOL1_NOP2_SUN"/>
    <property type="match status" value="1"/>
</dbReference>
<feature type="compositionally biased region" description="Acidic residues" evidence="11">
    <location>
        <begin position="803"/>
        <end position="820"/>
    </location>
</feature>
<dbReference type="PROSITE" id="PS51686">
    <property type="entry name" value="SAM_MT_RSMB_NOP"/>
    <property type="match status" value="1"/>
</dbReference>
<dbReference type="InterPro" id="IPR049560">
    <property type="entry name" value="MeTrfase_RsmB-F_NOP2_cat"/>
</dbReference>
<organism evidence="13 14">
    <name type="scientific">Orbilia javanica</name>
    <dbReference type="NCBI Taxonomy" id="47235"/>
    <lineage>
        <taxon>Eukaryota</taxon>
        <taxon>Fungi</taxon>
        <taxon>Dikarya</taxon>
        <taxon>Ascomycota</taxon>
        <taxon>Pezizomycotina</taxon>
        <taxon>Orbiliomycetes</taxon>
        <taxon>Orbiliales</taxon>
        <taxon>Orbiliaceae</taxon>
        <taxon>Orbilia</taxon>
    </lineage>
</organism>
<feature type="binding site" evidence="10">
    <location>
        <position position="236"/>
    </location>
    <ligand>
        <name>S-adenosyl-L-methionine</name>
        <dbReference type="ChEBI" id="CHEBI:59789"/>
    </ligand>
</feature>
<keyword evidence="8 10" id="KW-0694">RNA-binding</keyword>
<keyword evidence="14" id="KW-1185">Reference proteome</keyword>
<dbReference type="EMBL" id="JAVHNR010000005">
    <property type="protein sequence ID" value="KAK6342463.1"/>
    <property type="molecule type" value="Genomic_DNA"/>
</dbReference>
<dbReference type="Proteomes" id="UP001313282">
    <property type="component" value="Unassembled WGS sequence"/>
</dbReference>
<reference evidence="13 14" key="1">
    <citation type="submission" date="2019-10" db="EMBL/GenBank/DDBJ databases">
        <authorList>
            <person name="Palmer J.M."/>
        </authorList>
    </citation>
    <scope>NUCLEOTIDE SEQUENCE [LARGE SCALE GENOMIC DNA]</scope>
    <source>
        <strain evidence="13 14">TWF718</strain>
    </source>
</reference>
<feature type="compositionally biased region" description="Basic and acidic residues" evidence="11">
    <location>
        <begin position="561"/>
        <end position="578"/>
    </location>
</feature>
<dbReference type="InterPro" id="IPR057285">
    <property type="entry name" value="Pre-PUA_NSUN2"/>
</dbReference>
<dbReference type="GO" id="GO:0030488">
    <property type="term" value="P:tRNA methylation"/>
    <property type="evidence" value="ECO:0007669"/>
    <property type="project" value="TreeGrafter"/>
</dbReference>
<dbReference type="Pfam" id="PF01189">
    <property type="entry name" value="Methyltr_RsmB-F"/>
    <property type="match status" value="1"/>
</dbReference>
<dbReference type="GO" id="GO:0005737">
    <property type="term" value="C:cytoplasm"/>
    <property type="evidence" value="ECO:0007669"/>
    <property type="project" value="TreeGrafter"/>
</dbReference>
<dbReference type="Pfam" id="PF25376">
    <property type="entry name" value="Pre-PUA_NSUN2"/>
    <property type="match status" value="1"/>
</dbReference>
<sequence>MSRTKKGKRAGEKKQRGRGGGNNGNNDRTDYSSIAKENEKFQGYYVKQGIVPDEEEFKKFWQSLKDTLPTTWRFTGSKGHAISVRNTLQTHHIPSLTNTTFEGASIPAPTPLSWYPDQLAWQLTVGKQVIRRSPPFKHLQAFLVSETSSGNISRQEAVSMIPPLLMDVEPHHMVLDMCAAPGSKTAQLIEAIHSGEEERVAEAAKRLAGGEGSADIDGETPEKIMGKTTGVVIANDADYKRSHLLIHQTKRLNSPNLIVTNYDATLYPSLRLPTKQDPNGGKAMQEYLKFDRILCDVPCSGDGTVRKNPLIWRDWNVGNGNGLWSTQARILVRGLQLLKVGGRLVYSTCSLNPIENESVVHAAIERCGGPSVVEIVDVSDRLPGLVRRQGMKNWKVMDKDGTWFEKWEDVVEKGEPYTDRLTRGMFPPADQDSEIANMLNRAVRVYPHLQDTGGFFITVLQKKGAVKAAPEGEKIQTGGQKMKGVGVESHANGSADVKPVEGSTSSANGVKRALSTEDEELVDPGSPTKRQKLDFNTDTPASVEKDDDEELKPLDIPSTEQESRTQEFDEDPKTDVIAKKPRGNFNEEPFKFLSPSHEVLALIKNFYGLSSYFPMNNFLVRNQEGIPVRTIYFTSTMTRQILSENEGRGIRFVHCGVKMFNRQEVQDPEACQWRIQNEGLGLVEAWVGEKRVVHLKQKETLRYLMKELFPRVEDVAEIRERVESVGGGCCVLRVNIEEDKDELGALVLPLWKSKFTLNLMLPKEERKALLLRLFNDTEGPKDSTREQREADAKARKEAKEQDDGVVEEDQDEEMKDEEDDGGVKIGDDE</sequence>
<proteinExistence type="inferred from homology"/>
<evidence type="ECO:0000256" key="9">
    <source>
        <dbReference type="ARBA" id="ARBA00023242"/>
    </source>
</evidence>
<feature type="binding site" evidence="10">
    <location>
        <position position="263"/>
    </location>
    <ligand>
        <name>S-adenosyl-L-methionine</name>
        <dbReference type="ChEBI" id="CHEBI:59789"/>
    </ligand>
</feature>